<dbReference type="EMBL" id="FNLO01000006">
    <property type="protein sequence ID" value="SDV48991.1"/>
    <property type="molecule type" value="Genomic_DNA"/>
</dbReference>
<organism evidence="11 12">
    <name type="scientific">Chitinasiproducens palmae</name>
    <dbReference type="NCBI Taxonomy" id="1770053"/>
    <lineage>
        <taxon>Bacteria</taxon>
        <taxon>Pseudomonadati</taxon>
        <taxon>Pseudomonadota</taxon>
        <taxon>Betaproteobacteria</taxon>
        <taxon>Burkholderiales</taxon>
        <taxon>Burkholderiaceae</taxon>
        <taxon>Chitinasiproducens</taxon>
    </lineage>
</organism>
<dbReference type="Pfam" id="PF00005">
    <property type="entry name" value="ABC_tran"/>
    <property type="match status" value="1"/>
</dbReference>
<dbReference type="InterPro" id="IPR017871">
    <property type="entry name" value="ABC_transporter-like_CS"/>
</dbReference>
<feature type="region of interest" description="Disordered" evidence="9">
    <location>
        <begin position="258"/>
        <end position="313"/>
    </location>
</feature>
<dbReference type="OrthoDB" id="9783039at2"/>
<dbReference type="InterPro" id="IPR003439">
    <property type="entry name" value="ABC_transporter-like_ATP-bd"/>
</dbReference>
<evidence type="ECO:0000256" key="3">
    <source>
        <dbReference type="ARBA" id="ARBA00022475"/>
    </source>
</evidence>
<dbReference type="GO" id="GO:0005524">
    <property type="term" value="F:ATP binding"/>
    <property type="evidence" value="ECO:0007669"/>
    <property type="project" value="UniProtKB-KW"/>
</dbReference>
<evidence type="ECO:0000256" key="8">
    <source>
        <dbReference type="ARBA" id="ARBA00023136"/>
    </source>
</evidence>
<evidence type="ECO:0000313" key="11">
    <source>
        <dbReference type="EMBL" id="SDV48991.1"/>
    </source>
</evidence>
<dbReference type="SUPFAM" id="SSF52540">
    <property type="entry name" value="P-loop containing nucleoside triphosphate hydrolases"/>
    <property type="match status" value="1"/>
</dbReference>
<dbReference type="PANTHER" id="PTHR42788">
    <property type="entry name" value="TAURINE IMPORT ATP-BINDING PROTEIN-RELATED"/>
    <property type="match status" value="1"/>
</dbReference>
<feature type="compositionally biased region" description="Polar residues" evidence="9">
    <location>
        <begin position="302"/>
        <end position="313"/>
    </location>
</feature>
<dbReference type="GO" id="GO:0016887">
    <property type="term" value="F:ATP hydrolysis activity"/>
    <property type="evidence" value="ECO:0007669"/>
    <property type="project" value="InterPro"/>
</dbReference>
<dbReference type="AlphaFoldDB" id="A0A1H2PQC3"/>
<name>A0A1H2PQC3_9BURK</name>
<keyword evidence="12" id="KW-1185">Reference proteome</keyword>
<sequence>MSELQVRGLTVRYAGASRDALQSVDLTLGGGEFVVALGASGCGKTTLLNCLAGFVTPSAGQILLDGQAVQGPGAERGVVFQRHALLPWLNVRDNVALGPRLQGMSRRERLSLAHDLIAAVGLADHALAPVYTLSGGMQQRVGIARALASDPRVLLMDEPMGALDALTRETMQELVLELWARTRKTVFFITHDVEEALFLATRIVLMLPTPGRIAQSHALPFSQRFLSTRDARAVKSAPDFIAWRERLLQHLRGADAQIDAESKPAHDTRHASAARYDSAADREGGRDGASEFNVAADPASRAATSVATTPLSA</sequence>
<dbReference type="PANTHER" id="PTHR42788:SF18">
    <property type="entry name" value="TAURINE IMPORT ATP-BINDING PROTEIN TAUB"/>
    <property type="match status" value="1"/>
</dbReference>
<evidence type="ECO:0000256" key="5">
    <source>
        <dbReference type="ARBA" id="ARBA00022741"/>
    </source>
</evidence>
<keyword evidence="5" id="KW-0547">Nucleotide-binding</keyword>
<dbReference type="Gene3D" id="3.40.50.300">
    <property type="entry name" value="P-loop containing nucleotide triphosphate hydrolases"/>
    <property type="match status" value="1"/>
</dbReference>
<reference evidence="12" key="1">
    <citation type="submission" date="2016-09" db="EMBL/GenBank/DDBJ databases">
        <authorList>
            <person name="Varghese N."/>
            <person name="Submissions S."/>
        </authorList>
    </citation>
    <scope>NUCLEOTIDE SEQUENCE [LARGE SCALE GENOMIC DNA]</scope>
    <source>
        <strain evidence="12">JS23</strain>
    </source>
</reference>
<dbReference type="SMART" id="SM00382">
    <property type="entry name" value="AAA"/>
    <property type="match status" value="1"/>
</dbReference>
<proteinExistence type="inferred from homology"/>
<dbReference type="InterPro" id="IPR050166">
    <property type="entry name" value="ABC_transporter_ATP-bind"/>
</dbReference>
<evidence type="ECO:0000256" key="4">
    <source>
        <dbReference type="ARBA" id="ARBA00022519"/>
    </source>
</evidence>
<keyword evidence="7" id="KW-1278">Translocase</keyword>
<evidence type="ECO:0000256" key="9">
    <source>
        <dbReference type="SAM" id="MobiDB-lite"/>
    </source>
</evidence>
<feature type="compositionally biased region" description="Basic and acidic residues" evidence="9">
    <location>
        <begin position="260"/>
        <end position="270"/>
    </location>
</feature>
<dbReference type="PROSITE" id="PS50893">
    <property type="entry name" value="ABC_TRANSPORTER_2"/>
    <property type="match status" value="1"/>
</dbReference>
<evidence type="ECO:0000256" key="2">
    <source>
        <dbReference type="ARBA" id="ARBA00022448"/>
    </source>
</evidence>
<dbReference type="Proteomes" id="UP000243719">
    <property type="component" value="Unassembled WGS sequence"/>
</dbReference>
<keyword evidence="4" id="KW-0997">Cell inner membrane</keyword>
<keyword evidence="8" id="KW-0472">Membrane</keyword>
<dbReference type="InterPro" id="IPR003593">
    <property type="entry name" value="AAA+_ATPase"/>
</dbReference>
<dbReference type="STRING" id="1770053.SAMN05216551_106236"/>
<keyword evidence="3" id="KW-1003">Cell membrane</keyword>
<feature type="compositionally biased region" description="Basic and acidic residues" evidence="9">
    <location>
        <begin position="278"/>
        <end position="289"/>
    </location>
</feature>
<evidence type="ECO:0000313" key="12">
    <source>
        <dbReference type="Proteomes" id="UP000243719"/>
    </source>
</evidence>
<evidence type="ECO:0000256" key="6">
    <source>
        <dbReference type="ARBA" id="ARBA00022840"/>
    </source>
</evidence>
<gene>
    <name evidence="11" type="ORF">SAMN05216551_106236</name>
</gene>
<evidence type="ECO:0000256" key="1">
    <source>
        <dbReference type="ARBA" id="ARBA00005417"/>
    </source>
</evidence>
<dbReference type="CDD" id="cd03293">
    <property type="entry name" value="ABC_NrtD_SsuB_transporters"/>
    <property type="match status" value="1"/>
</dbReference>
<keyword evidence="6 11" id="KW-0067">ATP-binding</keyword>
<comment type="similarity">
    <text evidence="1">Belongs to the ABC transporter superfamily.</text>
</comment>
<protein>
    <submittedName>
        <fullName evidence="11">Taurine transport system ATP-binding protein</fullName>
    </submittedName>
</protein>
<accession>A0A1H2PQC3</accession>
<keyword evidence="2" id="KW-0813">Transport</keyword>
<dbReference type="InterPro" id="IPR027417">
    <property type="entry name" value="P-loop_NTPase"/>
</dbReference>
<dbReference type="PROSITE" id="PS00211">
    <property type="entry name" value="ABC_TRANSPORTER_1"/>
    <property type="match status" value="1"/>
</dbReference>
<evidence type="ECO:0000256" key="7">
    <source>
        <dbReference type="ARBA" id="ARBA00022967"/>
    </source>
</evidence>
<feature type="domain" description="ABC transporter" evidence="10">
    <location>
        <begin position="6"/>
        <end position="233"/>
    </location>
</feature>
<evidence type="ECO:0000259" key="10">
    <source>
        <dbReference type="PROSITE" id="PS50893"/>
    </source>
</evidence>